<organism evidence="2 3">
    <name type="scientific">Methylobacterium currus</name>
    <dbReference type="NCBI Taxonomy" id="2051553"/>
    <lineage>
        <taxon>Bacteria</taxon>
        <taxon>Pseudomonadati</taxon>
        <taxon>Pseudomonadota</taxon>
        <taxon>Alphaproteobacteria</taxon>
        <taxon>Hyphomicrobiales</taxon>
        <taxon>Methylobacteriaceae</taxon>
        <taxon>Methylobacterium</taxon>
    </lineage>
</organism>
<evidence type="ECO:0000313" key="2">
    <source>
        <dbReference type="EMBL" id="AWB23557.1"/>
    </source>
</evidence>
<dbReference type="Pfam" id="PF06568">
    <property type="entry name" value="YjiS-like"/>
    <property type="match status" value="1"/>
</dbReference>
<gene>
    <name evidence="2" type="ORF">DA075_23860</name>
</gene>
<proteinExistence type="predicted"/>
<reference evidence="2 3" key="1">
    <citation type="submission" date="2018-04" db="EMBL/GenBank/DDBJ databases">
        <title>Methylobacterium sp. PR1016A genome.</title>
        <authorList>
            <person name="Park W."/>
        </authorList>
    </citation>
    <scope>NUCLEOTIDE SEQUENCE [LARGE SCALE GENOMIC DNA]</scope>
    <source>
        <strain evidence="2 3">PR1016A</strain>
    </source>
</reference>
<evidence type="ECO:0000259" key="1">
    <source>
        <dbReference type="Pfam" id="PF06568"/>
    </source>
</evidence>
<accession>A0A2R4WPU1</accession>
<protein>
    <submittedName>
        <fullName evidence="2">DUF1127 domain-containing protein</fullName>
    </submittedName>
</protein>
<feature type="domain" description="YjiS-like" evidence="1">
    <location>
        <begin position="27"/>
        <end position="62"/>
    </location>
</feature>
<dbReference type="Proteomes" id="UP000244755">
    <property type="component" value="Chromosome 1"/>
</dbReference>
<dbReference type="InterPro" id="IPR009506">
    <property type="entry name" value="YjiS-like"/>
</dbReference>
<name>A0A2R4WPU1_9HYPH</name>
<sequence length="79" mass="8698">MHRIAGAPRVVTVSHVHEPRLAGLAILRGWFRRWSARRGLARDLPFMTDETLADVGLSRAEALAEAGRPFWQAGAHDAA</sequence>
<dbReference type="AlphaFoldDB" id="A0A2R4WPU1"/>
<dbReference type="KEGG" id="mee:DA075_23860"/>
<dbReference type="EMBL" id="CP028843">
    <property type="protein sequence ID" value="AWB23557.1"/>
    <property type="molecule type" value="Genomic_DNA"/>
</dbReference>
<dbReference type="OrthoDB" id="7376415at2"/>
<evidence type="ECO:0000313" key="3">
    <source>
        <dbReference type="Proteomes" id="UP000244755"/>
    </source>
</evidence>
<keyword evidence="3" id="KW-1185">Reference proteome</keyword>